<dbReference type="KEGG" id="deo:CAY53_10110"/>
<organism evidence="2 3">
    <name type="scientific">Desulfobulbus oralis</name>
    <dbReference type="NCBI Taxonomy" id="1986146"/>
    <lineage>
        <taxon>Bacteria</taxon>
        <taxon>Pseudomonadati</taxon>
        <taxon>Thermodesulfobacteriota</taxon>
        <taxon>Desulfobulbia</taxon>
        <taxon>Desulfobulbales</taxon>
        <taxon>Desulfobulbaceae</taxon>
        <taxon>Desulfobulbus</taxon>
    </lineage>
</organism>
<feature type="domain" description="GP-PDE" evidence="1">
    <location>
        <begin position="23"/>
        <end position="273"/>
    </location>
</feature>
<dbReference type="RefSeq" id="WP_104937005.1">
    <property type="nucleotide sequence ID" value="NZ_CP021255.1"/>
</dbReference>
<proteinExistence type="predicted"/>
<gene>
    <name evidence="2" type="ORF">CAY53_10110</name>
</gene>
<dbReference type="Gene3D" id="3.20.20.190">
    <property type="entry name" value="Phosphatidylinositol (PI) phosphodiesterase"/>
    <property type="match status" value="1"/>
</dbReference>
<dbReference type="Proteomes" id="UP000239867">
    <property type="component" value="Chromosome"/>
</dbReference>
<dbReference type="AlphaFoldDB" id="A0A2L1GQ18"/>
<dbReference type="PANTHER" id="PTHR46211:SF14">
    <property type="entry name" value="GLYCEROPHOSPHODIESTER PHOSPHODIESTERASE"/>
    <property type="match status" value="1"/>
</dbReference>
<evidence type="ECO:0000313" key="3">
    <source>
        <dbReference type="Proteomes" id="UP000239867"/>
    </source>
</evidence>
<evidence type="ECO:0000313" key="2">
    <source>
        <dbReference type="EMBL" id="AVD71772.1"/>
    </source>
</evidence>
<dbReference type="InterPro" id="IPR030395">
    <property type="entry name" value="GP_PDE_dom"/>
</dbReference>
<dbReference type="CDD" id="cd08556">
    <property type="entry name" value="GDPD"/>
    <property type="match status" value="1"/>
</dbReference>
<dbReference type="InterPro" id="IPR017946">
    <property type="entry name" value="PLC-like_Pdiesterase_TIM-brl"/>
</dbReference>
<keyword evidence="3" id="KW-1185">Reference proteome</keyword>
<accession>A0A2L1GQ18</accession>
<dbReference type="Pfam" id="PF03009">
    <property type="entry name" value="GDPD"/>
    <property type="match status" value="1"/>
</dbReference>
<protein>
    <recommendedName>
        <fullName evidence="1">GP-PDE domain-containing protein</fullName>
    </recommendedName>
</protein>
<dbReference type="PANTHER" id="PTHR46211">
    <property type="entry name" value="GLYCEROPHOSPHORYL DIESTER PHOSPHODIESTERASE"/>
    <property type="match status" value="1"/>
</dbReference>
<reference evidence="2 3" key="1">
    <citation type="journal article" date="2018" name="MBio">
        <title>Insights into the evolution of host association through the isolation and characterization of a novel human periodontal pathobiont, Desulfobulbus oralis.</title>
        <authorList>
            <person name="Cross K.L."/>
            <person name="Chirania P."/>
            <person name="Xiong W."/>
            <person name="Beall C.J."/>
            <person name="Elkins J.G."/>
            <person name="Giannone R.J."/>
            <person name="Griffen A.L."/>
            <person name="Guss A.M."/>
            <person name="Hettich R.L."/>
            <person name="Joshi S.S."/>
            <person name="Mokrzan E.M."/>
            <person name="Martin R.K."/>
            <person name="Zhulin I.B."/>
            <person name="Leys E.J."/>
            <person name="Podar M."/>
        </authorList>
    </citation>
    <scope>NUCLEOTIDE SEQUENCE [LARGE SCALE GENOMIC DNA]</scope>
    <source>
        <strain evidence="2 3">ORNL</strain>
    </source>
</reference>
<name>A0A2L1GQ18_9BACT</name>
<dbReference type="EMBL" id="CP021255">
    <property type="protein sequence ID" value="AVD71772.1"/>
    <property type="molecule type" value="Genomic_DNA"/>
</dbReference>
<dbReference type="OrthoDB" id="9787897at2"/>
<sequence length="273" mass="30113">MNKTWGRLARSWQRGPLRSGNGLRIIAHRGFRAAYPENTKSAFFASLGRSHMVELDVRLSLDNAVVIFHDDRLSRCSNAAVIGPKLGLADDRVANWRLSDLRLLDLGGWFGAPGLPAGPERLPTLAEVLAWARHCRMPLNVELKDQGEVRKNALLVQKSVQQIVAADCTELVLFSSFCLDMLRQALALAPFISRALLYGGPPPPDLPEQLATLGSWACHPEQHDVDAALVQRLHAEGRAVHVWTVNERRDWQRLAALGADGVITDCPALDARC</sequence>
<evidence type="ECO:0000259" key="1">
    <source>
        <dbReference type="PROSITE" id="PS51704"/>
    </source>
</evidence>
<dbReference type="SUPFAM" id="SSF51695">
    <property type="entry name" value="PLC-like phosphodiesterases"/>
    <property type="match status" value="1"/>
</dbReference>
<dbReference type="PROSITE" id="PS51704">
    <property type="entry name" value="GP_PDE"/>
    <property type="match status" value="1"/>
</dbReference>
<dbReference type="GO" id="GO:0008081">
    <property type="term" value="F:phosphoric diester hydrolase activity"/>
    <property type="evidence" value="ECO:0007669"/>
    <property type="project" value="InterPro"/>
</dbReference>
<dbReference type="GO" id="GO:0006629">
    <property type="term" value="P:lipid metabolic process"/>
    <property type="evidence" value="ECO:0007669"/>
    <property type="project" value="InterPro"/>
</dbReference>